<reference evidence="7" key="2">
    <citation type="submission" date="2019-10" db="EMBL/GenBank/DDBJ databases">
        <authorList>
            <consortium name="NCBI Genome Project"/>
        </authorList>
    </citation>
    <scope>NUCLEOTIDE SEQUENCE</scope>
    <source>
        <strain evidence="7">NI907</strain>
    </source>
</reference>
<evidence type="ECO:0000256" key="2">
    <source>
        <dbReference type="ARBA" id="ARBA00022553"/>
    </source>
</evidence>
<dbReference type="Gene3D" id="3.30.559.10">
    <property type="entry name" value="Chloramphenicol acetyltransferase-like domain"/>
    <property type="match status" value="1"/>
</dbReference>
<dbReference type="RefSeq" id="XP_030979298.1">
    <property type="nucleotide sequence ID" value="XM_031128013.1"/>
</dbReference>
<organism evidence="6 7">
    <name type="scientific">Pyricularia grisea</name>
    <name type="common">Crabgrass-specific blast fungus</name>
    <name type="synonym">Magnaporthe grisea</name>
    <dbReference type="NCBI Taxonomy" id="148305"/>
    <lineage>
        <taxon>Eukaryota</taxon>
        <taxon>Fungi</taxon>
        <taxon>Dikarya</taxon>
        <taxon>Ascomycota</taxon>
        <taxon>Pezizomycotina</taxon>
        <taxon>Sordariomycetes</taxon>
        <taxon>Sordariomycetidae</taxon>
        <taxon>Magnaporthales</taxon>
        <taxon>Pyriculariaceae</taxon>
        <taxon>Pyricularia</taxon>
    </lineage>
</organism>
<dbReference type="InterPro" id="IPR009081">
    <property type="entry name" value="PP-bd_ACP"/>
</dbReference>
<dbReference type="InterPro" id="IPR001242">
    <property type="entry name" value="Condensation_dom"/>
</dbReference>
<proteinExistence type="predicted"/>
<dbReference type="PROSITE" id="PS50075">
    <property type="entry name" value="CARRIER"/>
    <property type="match status" value="1"/>
</dbReference>
<feature type="transmembrane region" description="Helical" evidence="4">
    <location>
        <begin position="886"/>
        <end position="905"/>
    </location>
</feature>
<dbReference type="Pfam" id="PF00668">
    <property type="entry name" value="Condensation"/>
    <property type="match status" value="1"/>
</dbReference>
<dbReference type="SUPFAM" id="SSF56801">
    <property type="entry name" value="Acetyl-CoA synthetase-like"/>
    <property type="match status" value="3"/>
</dbReference>
<keyword evidence="6" id="KW-1185">Reference proteome</keyword>
<dbReference type="GO" id="GO:0043041">
    <property type="term" value="P:amino acid activation for nonribosomal peptide biosynthetic process"/>
    <property type="evidence" value="ECO:0007669"/>
    <property type="project" value="TreeGrafter"/>
</dbReference>
<dbReference type="InterPro" id="IPR045851">
    <property type="entry name" value="AMP-bd_C_sf"/>
</dbReference>
<dbReference type="PANTHER" id="PTHR45527:SF16">
    <property type="entry name" value="NONRIBOSOMAL PEPTIDE SYNTHASE ATNA-RELATED"/>
    <property type="match status" value="1"/>
</dbReference>
<dbReference type="AlphaFoldDB" id="A0A6P8AWK5"/>
<feature type="domain" description="Carrier" evidence="5">
    <location>
        <begin position="440"/>
        <end position="516"/>
    </location>
</feature>
<dbReference type="InterPro" id="IPR020845">
    <property type="entry name" value="AMP-binding_CS"/>
</dbReference>
<dbReference type="GO" id="GO:0044550">
    <property type="term" value="P:secondary metabolite biosynthetic process"/>
    <property type="evidence" value="ECO:0007669"/>
    <property type="project" value="TreeGrafter"/>
</dbReference>
<dbReference type="SMART" id="SM00823">
    <property type="entry name" value="PKS_PP"/>
    <property type="match status" value="1"/>
</dbReference>
<dbReference type="GO" id="GO:0031177">
    <property type="term" value="F:phosphopantetheine binding"/>
    <property type="evidence" value="ECO:0007669"/>
    <property type="project" value="InterPro"/>
</dbReference>
<reference evidence="7" key="3">
    <citation type="submission" date="2025-08" db="UniProtKB">
        <authorList>
            <consortium name="RefSeq"/>
        </authorList>
    </citation>
    <scope>IDENTIFICATION</scope>
    <source>
        <strain evidence="7">NI907</strain>
    </source>
</reference>
<evidence type="ECO:0000313" key="7">
    <source>
        <dbReference type="RefSeq" id="XP_030979298.1"/>
    </source>
</evidence>
<dbReference type="Gene3D" id="3.30.559.30">
    <property type="entry name" value="Nonribosomal peptide synthetase, condensation domain"/>
    <property type="match status" value="1"/>
</dbReference>
<dbReference type="SUPFAM" id="SSF52777">
    <property type="entry name" value="CoA-dependent acyltransferases"/>
    <property type="match status" value="2"/>
</dbReference>
<dbReference type="InterPro" id="IPR000873">
    <property type="entry name" value="AMP-dep_synth/lig_dom"/>
</dbReference>
<sequence>MLDIQPRADLTVADGSGFFTYPLVFQAHLGEGDEVQVTITYDTGLLEEAEVANLGYQFEAVIQQLTSSFDDPEIKVGDIHAVSANDLTQLQAWNNAATPELVEQCIHDLFVKQVELRPHAPAISAWDASFTYAELDQAANRLANYLVPRFPALGPDVLVPICFEKSAWVFVAMLAVNKAGGAWVTLDPSHPQQRHKSIVEQTRTCVVLCSPAQAKRAFSLHADVVEVSAELDNALMATFGRDPPCPVSGVGPHHAVYVLFTSGSTGLPKDGTMTFVSRNNTQVKVRGFRIELSEIEHHVRVKLGESATSANEPLQIAVDTFKNKAGAVTLAAYICFSENTRVIPAGVDDIGELANELLQPFDENNKDGDNLRVRMLSLSSSLGVVLPPYMIPSVFITMRSMPLVTSQKINRIVLSRIASVLDDNQLAMYSLQDGTQERQAPQTETEIKLAGLWADILKVAPDAVGRESHFLRLGGDSIAAIRLVTAARDLGLELSVKEVFDDPRLLAIAATADAKGAADDGVDDWAGEYPEYVEPFALLQPESLGDNIASEDDIKQLFADKCRVSPDVVQDAYPCTALQDGLMVLANRQPESYTTRNVFKLPNGIHIDHFRQSWESVVESCDTLRTRIVVCNGHAVQVVLQEPTCWREPVPGGGIKAFVQREASTPIRYGEPLSRYGIVEDGGRVYFIWTVHHSVYDGWFLGQLFNMLDKFMSGEHHLVNKPVPFRNYIGYILACGEEDSRDFWREELDNTQMKHFPTPSSKKTAETKAPKIHQAICHQFQHVVAQLVGCAGELSVQNVPLFGSYDQYLISEWNAASNTEAIQSATIQQVFSEVVGKNPEAEAVYSFDGRFTYAELNAASDRLAGHLIALGVLPGMQVPLCFGHTAWYIVAVLAVLKAGAAFVPLHPQHPLRRRREVIEQLTSTILLGTFSGIESSAELASTMILVIVDAELDQRLQRCPPPQVTDWNAICTPGDAAYVIFTSGSTGTPKGVVLQQEAPTTCAPPTPKTPAPAPACS</sequence>
<dbReference type="GO" id="GO:0016874">
    <property type="term" value="F:ligase activity"/>
    <property type="evidence" value="ECO:0007669"/>
    <property type="project" value="UniProtKB-KW"/>
</dbReference>
<dbReference type="Gene3D" id="3.30.300.30">
    <property type="match status" value="1"/>
</dbReference>
<dbReference type="InterPro" id="IPR042099">
    <property type="entry name" value="ANL_N_sf"/>
</dbReference>
<name>A0A6P8AWK5_PYRGI</name>
<dbReference type="PANTHER" id="PTHR45527">
    <property type="entry name" value="NONRIBOSOMAL PEPTIDE SYNTHETASE"/>
    <property type="match status" value="1"/>
</dbReference>
<reference evidence="6 7" key="1">
    <citation type="journal article" date="2019" name="Mol. Biol. Evol.">
        <title>Blast fungal genomes show frequent chromosomal changes, gene gains and losses, and effector gene turnover.</title>
        <authorList>
            <person name="Gomez Luciano L.B."/>
            <person name="Jason Tsai I."/>
            <person name="Chuma I."/>
            <person name="Tosa Y."/>
            <person name="Chen Y.H."/>
            <person name="Li J.Y."/>
            <person name="Li M.Y."/>
            <person name="Jade Lu M.Y."/>
            <person name="Nakayashiki H."/>
            <person name="Li W.H."/>
        </authorList>
    </citation>
    <scope>NUCLEOTIDE SEQUENCE [LARGE SCALE GENOMIC DNA]</scope>
    <source>
        <strain evidence="6 7">NI907</strain>
    </source>
</reference>
<dbReference type="KEGG" id="pgri:PgNI_08011"/>
<dbReference type="Pfam" id="PF00501">
    <property type="entry name" value="AMP-binding"/>
    <property type="match status" value="2"/>
</dbReference>
<dbReference type="InterPro" id="IPR036736">
    <property type="entry name" value="ACP-like_sf"/>
</dbReference>
<protein>
    <recommendedName>
        <fullName evidence="5">Carrier domain-containing protein</fullName>
    </recommendedName>
</protein>
<evidence type="ECO:0000259" key="5">
    <source>
        <dbReference type="PROSITE" id="PS50075"/>
    </source>
</evidence>
<evidence type="ECO:0000313" key="6">
    <source>
        <dbReference type="Proteomes" id="UP000515153"/>
    </source>
</evidence>
<dbReference type="PROSITE" id="PS00455">
    <property type="entry name" value="AMP_BINDING"/>
    <property type="match status" value="2"/>
</dbReference>
<evidence type="ECO:0000256" key="1">
    <source>
        <dbReference type="ARBA" id="ARBA00022450"/>
    </source>
</evidence>
<dbReference type="FunFam" id="1.10.1200.10:FF:000005">
    <property type="entry name" value="Nonribosomal peptide synthetase 1"/>
    <property type="match status" value="1"/>
</dbReference>
<dbReference type="PROSITE" id="PS00012">
    <property type="entry name" value="PHOSPHOPANTETHEINE"/>
    <property type="match status" value="1"/>
</dbReference>
<dbReference type="SUPFAM" id="SSF47336">
    <property type="entry name" value="ACP-like"/>
    <property type="match status" value="1"/>
</dbReference>
<keyword evidence="4" id="KW-0472">Membrane</keyword>
<dbReference type="Gene3D" id="1.10.1200.10">
    <property type="entry name" value="ACP-like"/>
    <property type="match status" value="1"/>
</dbReference>
<dbReference type="GO" id="GO:0005737">
    <property type="term" value="C:cytoplasm"/>
    <property type="evidence" value="ECO:0007669"/>
    <property type="project" value="TreeGrafter"/>
</dbReference>
<keyword evidence="3" id="KW-0436">Ligase</keyword>
<evidence type="ECO:0000256" key="3">
    <source>
        <dbReference type="ARBA" id="ARBA00022598"/>
    </source>
</evidence>
<keyword evidence="1" id="KW-0596">Phosphopantetheine</keyword>
<gene>
    <name evidence="7" type="ORF">PgNI_08011</name>
</gene>
<dbReference type="Gene3D" id="3.40.50.12780">
    <property type="entry name" value="N-terminal domain of ligase-like"/>
    <property type="match status" value="2"/>
</dbReference>
<keyword evidence="4" id="KW-1133">Transmembrane helix</keyword>
<accession>A0A6P8AWK5</accession>
<dbReference type="InterPro" id="IPR020806">
    <property type="entry name" value="PKS_PP-bd"/>
</dbReference>
<keyword evidence="4" id="KW-0812">Transmembrane</keyword>
<keyword evidence="2" id="KW-0597">Phosphoprotein</keyword>
<dbReference type="Pfam" id="PF00550">
    <property type="entry name" value="PP-binding"/>
    <property type="match status" value="1"/>
</dbReference>
<dbReference type="Proteomes" id="UP000515153">
    <property type="component" value="Chromosome V"/>
</dbReference>
<evidence type="ECO:0000256" key="4">
    <source>
        <dbReference type="SAM" id="Phobius"/>
    </source>
</evidence>
<dbReference type="GeneID" id="41962922"/>
<dbReference type="InterPro" id="IPR006162">
    <property type="entry name" value="Ppantetheine_attach_site"/>
</dbReference>
<dbReference type="InterPro" id="IPR023213">
    <property type="entry name" value="CAT-like_dom_sf"/>
</dbReference>